<evidence type="ECO:0000256" key="1">
    <source>
        <dbReference type="SAM" id="MobiDB-lite"/>
    </source>
</evidence>
<protein>
    <submittedName>
        <fullName evidence="2">Uncharacterized protein</fullName>
    </submittedName>
</protein>
<evidence type="ECO:0000313" key="3">
    <source>
        <dbReference type="Proteomes" id="UP000495940"/>
    </source>
</evidence>
<gene>
    <name evidence="2" type="ORF">CEB94_21680</name>
</gene>
<name>A0A6G5RGA3_9ACTN</name>
<dbReference type="RefSeq" id="WP_218945916.1">
    <property type="nucleotide sequence ID" value="NZ_CP021978.1"/>
</dbReference>
<evidence type="ECO:0000313" key="2">
    <source>
        <dbReference type="EMBL" id="QCD57163.1"/>
    </source>
</evidence>
<organism evidence="2 3">
    <name type="scientific">Streptomyces hawaiiensis</name>
    <dbReference type="NCBI Taxonomy" id="67305"/>
    <lineage>
        <taxon>Bacteria</taxon>
        <taxon>Bacillati</taxon>
        <taxon>Actinomycetota</taxon>
        <taxon>Actinomycetes</taxon>
        <taxon>Kitasatosporales</taxon>
        <taxon>Streptomycetaceae</taxon>
        <taxon>Streptomyces</taxon>
    </lineage>
</organism>
<sequence length="63" mass="7070">MPEDVRHHADEKADWAVPLFSHPAKPAGEYDVTDMRNLDPRRQPDNFEKNVEAVGKLGDLAAT</sequence>
<feature type="region of interest" description="Disordered" evidence="1">
    <location>
        <begin position="20"/>
        <end position="63"/>
    </location>
</feature>
<keyword evidence="3" id="KW-1185">Reference proteome</keyword>
<dbReference type="EMBL" id="CP021978">
    <property type="protein sequence ID" value="QCD57163.1"/>
    <property type="molecule type" value="Genomic_DNA"/>
</dbReference>
<accession>A0A6G5RGA3</accession>
<reference evidence="2 3" key="1">
    <citation type="submission" date="2017-06" db="EMBL/GenBank/DDBJ databases">
        <title>Complete Genome Sequence of Streptomyces hawaiiensis NRRL 15010 and insights into acyldepsipeptides biosynthesis.</title>
        <authorList>
            <person name="Mariita R.M."/>
            <person name="Sello J.K."/>
        </authorList>
    </citation>
    <scope>NUCLEOTIDE SEQUENCE [LARGE SCALE GENOMIC DNA]</scope>
    <source>
        <strain evidence="2 3">ATCC 12236</strain>
    </source>
</reference>
<dbReference type="Proteomes" id="UP000495940">
    <property type="component" value="Chromosome"/>
</dbReference>
<dbReference type="AlphaFoldDB" id="A0A6G5RGA3"/>
<proteinExistence type="predicted"/>
<dbReference type="KEGG" id="shaw:CEB94_21680"/>
<feature type="compositionally biased region" description="Basic and acidic residues" evidence="1">
    <location>
        <begin position="33"/>
        <end position="51"/>
    </location>
</feature>